<accession>A0A2H3B1H4</accession>
<name>A0A2H3B1H4_9AGAR</name>
<protein>
    <submittedName>
        <fullName evidence="1">Uncharacterized protein</fullName>
    </submittedName>
</protein>
<evidence type="ECO:0000313" key="2">
    <source>
        <dbReference type="Proteomes" id="UP000218334"/>
    </source>
</evidence>
<keyword evidence="2" id="KW-1185">Reference proteome</keyword>
<dbReference type="EMBL" id="KZ293450">
    <property type="protein sequence ID" value="PBK64715.1"/>
    <property type="molecule type" value="Genomic_DNA"/>
</dbReference>
<reference evidence="2" key="1">
    <citation type="journal article" date="2017" name="Nat. Ecol. Evol.">
        <title>Genome expansion and lineage-specific genetic innovations in the forest pathogenic fungi Armillaria.</title>
        <authorList>
            <person name="Sipos G."/>
            <person name="Prasanna A.N."/>
            <person name="Walter M.C."/>
            <person name="O'Connor E."/>
            <person name="Balint B."/>
            <person name="Krizsan K."/>
            <person name="Kiss B."/>
            <person name="Hess J."/>
            <person name="Varga T."/>
            <person name="Slot J."/>
            <person name="Riley R."/>
            <person name="Boka B."/>
            <person name="Rigling D."/>
            <person name="Barry K."/>
            <person name="Lee J."/>
            <person name="Mihaltcheva S."/>
            <person name="LaButti K."/>
            <person name="Lipzen A."/>
            <person name="Waldron R."/>
            <person name="Moloney N.M."/>
            <person name="Sperisen C."/>
            <person name="Kredics L."/>
            <person name="Vagvoelgyi C."/>
            <person name="Patrignani A."/>
            <person name="Fitzpatrick D."/>
            <person name="Nagy I."/>
            <person name="Doyle S."/>
            <person name="Anderson J.B."/>
            <person name="Grigoriev I.V."/>
            <person name="Gueldener U."/>
            <person name="Muensterkoetter M."/>
            <person name="Nagy L.G."/>
        </authorList>
    </citation>
    <scope>NUCLEOTIDE SEQUENCE [LARGE SCALE GENOMIC DNA]</scope>
    <source>
        <strain evidence="2">28-4</strain>
    </source>
</reference>
<dbReference type="Proteomes" id="UP000218334">
    <property type="component" value="Unassembled WGS sequence"/>
</dbReference>
<dbReference type="AlphaFoldDB" id="A0A2H3B1H4"/>
<organism evidence="1 2">
    <name type="scientific">Armillaria solidipes</name>
    <dbReference type="NCBI Taxonomy" id="1076256"/>
    <lineage>
        <taxon>Eukaryota</taxon>
        <taxon>Fungi</taxon>
        <taxon>Dikarya</taxon>
        <taxon>Basidiomycota</taxon>
        <taxon>Agaricomycotina</taxon>
        <taxon>Agaricomycetes</taxon>
        <taxon>Agaricomycetidae</taxon>
        <taxon>Agaricales</taxon>
        <taxon>Marasmiineae</taxon>
        <taxon>Physalacriaceae</taxon>
        <taxon>Armillaria</taxon>
    </lineage>
</organism>
<sequence length="89" mass="9620">MVAVQPSGPFHGLEGLKHLESAIVPGIYDASVSHVQVTYDTEAAYAMNTKDSVYEKPVLRALKEAVNRGAVCMSESWALVQPTSITNSR</sequence>
<gene>
    <name evidence="1" type="ORF">ARMSODRAFT_459885</name>
</gene>
<evidence type="ECO:0000313" key="1">
    <source>
        <dbReference type="EMBL" id="PBK64715.1"/>
    </source>
</evidence>
<proteinExistence type="predicted"/>